<accession>Q0G1B3</accession>
<proteinExistence type="predicted"/>
<reference evidence="1 2" key="1">
    <citation type="journal article" date="2010" name="J. Bacteriol.">
        <title>Genome sequence of Fulvimarina pelagi HTCC2506T, a Mn(II)-oxidizing alphaproteobacterium possessing an aerobic anoxygenic photosynthetic gene cluster and Xanthorhodopsin.</title>
        <authorList>
            <person name="Kang I."/>
            <person name="Oh H.M."/>
            <person name="Lim S.I."/>
            <person name="Ferriera S."/>
            <person name="Giovannoni S.J."/>
            <person name="Cho J.C."/>
        </authorList>
    </citation>
    <scope>NUCLEOTIDE SEQUENCE [LARGE SCALE GENOMIC DNA]</scope>
    <source>
        <strain evidence="1 2">HTCC2506</strain>
    </source>
</reference>
<dbReference type="Proteomes" id="UP000004310">
    <property type="component" value="Unassembled WGS sequence"/>
</dbReference>
<keyword evidence="2" id="KW-1185">Reference proteome</keyword>
<protein>
    <submittedName>
        <fullName evidence="1">Uncharacterized protein</fullName>
    </submittedName>
</protein>
<sequence length="32" mass="3229">MVEVLSVRFEQLASATIGGQATSLDPPVAIAG</sequence>
<name>Q0G1B3_9HYPH</name>
<dbReference type="HOGENOM" id="CLU_3389597_0_0_5"/>
<evidence type="ECO:0000313" key="2">
    <source>
        <dbReference type="Proteomes" id="UP000004310"/>
    </source>
</evidence>
<organism evidence="1 2">
    <name type="scientific">Fulvimarina pelagi HTCC2506</name>
    <dbReference type="NCBI Taxonomy" id="314231"/>
    <lineage>
        <taxon>Bacteria</taxon>
        <taxon>Pseudomonadati</taxon>
        <taxon>Pseudomonadota</taxon>
        <taxon>Alphaproteobacteria</taxon>
        <taxon>Hyphomicrobiales</taxon>
        <taxon>Aurantimonadaceae</taxon>
        <taxon>Fulvimarina</taxon>
    </lineage>
</organism>
<dbReference type="EMBL" id="AATP01000004">
    <property type="protein sequence ID" value="EAU41168.1"/>
    <property type="molecule type" value="Genomic_DNA"/>
</dbReference>
<comment type="caution">
    <text evidence="1">The sequence shown here is derived from an EMBL/GenBank/DDBJ whole genome shotgun (WGS) entry which is preliminary data.</text>
</comment>
<gene>
    <name evidence="1" type="ORF">FP2506_12914</name>
</gene>
<evidence type="ECO:0000313" key="1">
    <source>
        <dbReference type="EMBL" id="EAU41168.1"/>
    </source>
</evidence>
<dbReference type="AlphaFoldDB" id="Q0G1B3"/>